<dbReference type="Proteomes" id="UP000215199">
    <property type="component" value="Unassembled WGS sequence"/>
</dbReference>
<dbReference type="Pfam" id="PF03861">
    <property type="entry name" value="ANTAR"/>
    <property type="match status" value="1"/>
</dbReference>
<dbReference type="RefSeq" id="WP_093949414.1">
    <property type="nucleotide sequence ID" value="NZ_NMUL01000021.1"/>
</dbReference>
<dbReference type="InterPro" id="IPR011006">
    <property type="entry name" value="CheY-like_superfamily"/>
</dbReference>
<dbReference type="AlphaFoldDB" id="A0A229T4B3"/>
<feature type="domain" description="ANTAR" evidence="1">
    <location>
        <begin position="162"/>
        <end position="223"/>
    </location>
</feature>
<dbReference type="GO" id="GO:0003723">
    <property type="term" value="F:RNA binding"/>
    <property type="evidence" value="ECO:0007669"/>
    <property type="project" value="InterPro"/>
</dbReference>
<dbReference type="OrthoDB" id="4946329at2"/>
<evidence type="ECO:0000313" key="3">
    <source>
        <dbReference type="Proteomes" id="UP000215199"/>
    </source>
</evidence>
<dbReference type="SUPFAM" id="SSF52172">
    <property type="entry name" value="CheY-like"/>
    <property type="match status" value="1"/>
</dbReference>
<dbReference type="EMBL" id="NMUL01000021">
    <property type="protein sequence ID" value="OXM66052.1"/>
    <property type="molecule type" value="Genomic_DNA"/>
</dbReference>
<dbReference type="InterPro" id="IPR036388">
    <property type="entry name" value="WH-like_DNA-bd_sf"/>
</dbReference>
<comment type="caution">
    <text evidence="2">The sequence shown here is derived from an EMBL/GenBank/DDBJ whole genome shotgun (WGS) entry which is preliminary data.</text>
</comment>
<evidence type="ECO:0000259" key="1">
    <source>
        <dbReference type="PROSITE" id="PS50921"/>
    </source>
</evidence>
<accession>A0A229T4B3</accession>
<dbReference type="Gene3D" id="1.10.10.10">
    <property type="entry name" value="Winged helix-like DNA-binding domain superfamily/Winged helix DNA-binding domain"/>
    <property type="match status" value="1"/>
</dbReference>
<name>A0A229T4B3_9PSEU</name>
<gene>
    <name evidence="2" type="ORF">CF165_22115</name>
</gene>
<evidence type="ECO:0000313" key="2">
    <source>
        <dbReference type="EMBL" id="OXM66052.1"/>
    </source>
</evidence>
<dbReference type="SMART" id="SM01012">
    <property type="entry name" value="ANTAR"/>
    <property type="match status" value="1"/>
</dbReference>
<organism evidence="2 3">
    <name type="scientific">Amycolatopsis vastitatis</name>
    <dbReference type="NCBI Taxonomy" id="1905142"/>
    <lineage>
        <taxon>Bacteria</taxon>
        <taxon>Bacillati</taxon>
        <taxon>Actinomycetota</taxon>
        <taxon>Actinomycetes</taxon>
        <taxon>Pseudonocardiales</taxon>
        <taxon>Pseudonocardiaceae</taxon>
        <taxon>Amycolatopsis</taxon>
    </lineage>
</organism>
<dbReference type="PROSITE" id="PS50921">
    <property type="entry name" value="ANTAR"/>
    <property type="match status" value="1"/>
</dbReference>
<dbReference type="InterPro" id="IPR005561">
    <property type="entry name" value="ANTAR"/>
</dbReference>
<proteinExistence type="predicted"/>
<reference evidence="3" key="1">
    <citation type="submission" date="2017-07" db="EMBL/GenBank/DDBJ databases">
        <title>Comparative genome mining reveals phylogenetic distribution patterns of secondary metabolites in Amycolatopsis.</title>
        <authorList>
            <person name="Adamek M."/>
            <person name="Alanjary M."/>
            <person name="Sales-Ortells H."/>
            <person name="Goodfellow M."/>
            <person name="Bull A.T."/>
            <person name="Kalinowski J."/>
            <person name="Ziemert N."/>
        </authorList>
    </citation>
    <scope>NUCLEOTIDE SEQUENCE [LARGE SCALE GENOMIC DNA]</scope>
    <source>
        <strain evidence="3">H5</strain>
    </source>
</reference>
<protein>
    <submittedName>
        <fullName evidence="2">ANTAR domain-containing protein</fullName>
    </submittedName>
</protein>
<sequence length="275" mass="29160">MTETLMNAADRWRPLTELLQALLERIGGELPGCLGAGLTVSHSGRPLRVLATAGIAEHLVPVQLAHGGPVAVADATGEPVTTDDLFGDRRWPGLTRDAVIAARPEAAGLSTVARGAVALPGFWDDSGVFVLSVTLDRPPGAETLAVLRRYAKLTETTLVVAETATAGDPDQMLDLLASRAAIEQAKGAIMAVRQCPPEEAWQTLRRASQEFNVKVRELAVALVEYLGGGSADRPDGTPEIRPSARARHAAERLWSAFTANQGVSRSGGWVSRPRP</sequence>
<keyword evidence="3" id="KW-1185">Reference proteome</keyword>